<sequence length="255" mass="29904">MFVLFAAWADENFYGLVSKLVSEFCNIDNDNIYKRKYGQLKEKFKKVRTQRNQISIRYNSLRETHNELGTKHEELGTKYEDPNDKLDRMTVTLNELKAQNAELIARSDRLIASTSNIENRLYNAHESIDRATDDVVVSPDNNNLDHVLYLLQNPLRPNMCVASRVQRKGFKQAVKRYTDRIRTIPRKILEIVTCKNSVSLFNLVKEHVKSNIELERYITINKNDIELHDGYTVVQLKHLILEIESRKKQVIRKLN</sequence>
<keyword evidence="1" id="KW-0175">Coiled coil</keyword>
<organism evidence="3 4">
    <name type="scientific">Heterosigma akashiwo virus 01</name>
    <name type="common">HaV01</name>
    <dbReference type="NCBI Taxonomy" id="97195"/>
    <lineage>
        <taxon>Viruses</taxon>
        <taxon>Varidnaviria</taxon>
        <taxon>Bamfordvirae</taxon>
        <taxon>Nucleocytoviricota</taxon>
        <taxon>Megaviricetes</taxon>
        <taxon>Algavirales</taxon>
        <taxon>Phycodnaviridae</taxon>
        <taxon>Raphidovirus</taxon>
        <taxon>Raphidovirus japonicum</taxon>
    </lineage>
</organism>
<proteinExistence type="predicted"/>
<dbReference type="Proteomes" id="UP000232488">
    <property type="component" value="Segment"/>
</dbReference>
<feature type="coiled-coil region" evidence="1">
    <location>
        <begin position="86"/>
        <end position="113"/>
    </location>
</feature>
<evidence type="ECO:0000256" key="1">
    <source>
        <dbReference type="SAM" id="Coils"/>
    </source>
</evidence>
<name>A0A1C9C5C2_HAV01</name>
<protein>
    <recommendedName>
        <fullName evidence="2">DUF3627 domain-containing protein</fullName>
    </recommendedName>
</protein>
<reference evidence="3 4" key="1">
    <citation type="submission" date="2016-03" db="EMBL/GenBank/DDBJ databases">
        <title>Genome sequences of a Phycodnavirus, Heterosigma akashiwo virus strain 53.</title>
        <authorList>
            <person name="Ueki S."/>
            <person name="Ogura Y."/>
            <person name="Hayashi T."/>
        </authorList>
    </citation>
    <scope>NUCLEOTIDE SEQUENCE [LARGE SCALE GENOMIC DNA]</scope>
    <source>
        <strain evidence="3">HaV53</strain>
    </source>
</reference>
<dbReference type="GeneID" id="37618539"/>
<dbReference type="Pfam" id="PF12299">
    <property type="entry name" value="DUF3627"/>
    <property type="match status" value="1"/>
</dbReference>
<dbReference type="KEGG" id="vg:37618539"/>
<evidence type="ECO:0000313" key="3">
    <source>
        <dbReference type="EMBL" id="AOM63489.1"/>
    </source>
</evidence>
<feature type="domain" description="DUF3627" evidence="2">
    <location>
        <begin position="127"/>
        <end position="211"/>
    </location>
</feature>
<organismHost>
    <name type="scientific">Heterosigma akashiwo</name>
    <name type="common">Chromophytic alga</name>
    <name type="synonym">Heterosigma carterae</name>
    <dbReference type="NCBI Taxonomy" id="2829"/>
</organismHost>
<gene>
    <name evidence="3" type="primary">HaV53_ORF158</name>
</gene>
<dbReference type="RefSeq" id="YP_009507555.1">
    <property type="nucleotide sequence ID" value="NC_038553.1"/>
</dbReference>
<evidence type="ECO:0000259" key="2">
    <source>
        <dbReference type="Pfam" id="PF12299"/>
    </source>
</evidence>
<dbReference type="EMBL" id="KX008963">
    <property type="protein sequence ID" value="AOM63489.1"/>
    <property type="molecule type" value="Genomic_DNA"/>
</dbReference>
<evidence type="ECO:0000313" key="4">
    <source>
        <dbReference type="Proteomes" id="UP000232488"/>
    </source>
</evidence>
<dbReference type="InterPro" id="IPR022549">
    <property type="entry name" value="DUF3627"/>
</dbReference>
<accession>A0A1C9C5C2</accession>
<keyword evidence="4" id="KW-1185">Reference proteome</keyword>